<proteinExistence type="inferred from homology"/>
<feature type="transmembrane region" description="Helical" evidence="8">
    <location>
        <begin position="236"/>
        <end position="255"/>
    </location>
</feature>
<keyword evidence="11" id="KW-1185">Reference proteome</keyword>
<keyword evidence="6" id="KW-0675">Receptor</keyword>
<dbReference type="EMBL" id="CAKOGL010000016">
    <property type="protein sequence ID" value="CAH2095972.1"/>
    <property type="molecule type" value="Genomic_DNA"/>
</dbReference>
<keyword evidence="9" id="KW-0732">Signal</keyword>
<evidence type="ECO:0000256" key="7">
    <source>
        <dbReference type="ARBA" id="ARBA00023224"/>
    </source>
</evidence>
<evidence type="ECO:0000313" key="10">
    <source>
        <dbReference type="EMBL" id="CAH2095972.1"/>
    </source>
</evidence>
<organism evidence="10 11">
    <name type="scientific">Euphydryas editha</name>
    <name type="common">Edith's checkerspot</name>
    <dbReference type="NCBI Taxonomy" id="104508"/>
    <lineage>
        <taxon>Eukaryota</taxon>
        <taxon>Metazoa</taxon>
        <taxon>Ecdysozoa</taxon>
        <taxon>Arthropoda</taxon>
        <taxon>Hexapoda</taxon>
        <taxon>Insecta</taxon>
        <taxon>Pterygota</taxon>
        <taxon>Neoptera</taxon>
        <taxon>Endopterygota</taxon>
        <taxon>Lepidoptera</taxon>
        <taxon>Glossata</taxon>
        <taxon>Ditrysia</taxon>
        <taxon>Papilionoidea</taxon>
        <taxon>Nymphalidae</taxon>
        <taxon>Nymphalinae</taxon>
        <taxon>Euphydryas</taxon>
    </lineage>
</organism>
<evidence type="ECO:0000256" key="8">
    <source>
        <dbReference type="SAM" id="Phobius"/>
    </source>
</evidence>
<dbReference type="Gene3D" id="1.20.1070.10">
    <property type="entry name" value="Rhodopsin 7-helix transmembrane proteins"/>
    <property type="match status" value="1"/>
</dbReference>
<comment type="similarity">
    <text evidence="2">Belongs to the G-protein coupled receptor 2 family. Mth subfamily.</text>
</comment>
<evidence type="ECO:0000256" key="6">
    <source>
        <dbReference type="ARBA" id="ARBA00023170"/>
    </source>
</evidence>
<feature type="signal peptide" evidence="9">
    <location>
        <begin position="1"/>
        <end position="16"/>
    </location>
</feature>
<gene>
    <name evidence="10" type="ORF">EEDITHA_LOCUS11361</name>
</gene>
<dbReference type="SUPFAM" id="SSF63877">
    <property type="entry name" value="Methuselah ectodomain"/>
    <property type="match status" value="1"/>
</dbReference>
<evidence type="ECO:0000256" key="2">
    <source>
        <dbReference type="ARBA" id="ARBA00008979"/>
    </source>
</evidence>
<keyword evidence="5" id="KW-0297">G-protein coupled receptor</keyword>
<dbReference type="InterPro" id="IPR036272">
    <property type="entry name" value="Methuselah_N_sf"/>
</dbReference>
<evidence type="ECO:0000256" key="1">
    <source>
        <dbReference type="ARBA" id="ARBA00004127"/>
    </source>
</evidence>
<evidence type="ECO:0008006" key="12">
    <source>
        <dbReference type="Google" id="ProtNLM"/>
    </source>
</evidence>
<dbReference type="Proteomes" id="UP001153954">
    <property type="component" value="Unassembled WGS sequence"/>
</dbReference>
<dbReference type="PANTHER" id="PTHR46953">
    <property type="entry name" value="G-PROTEIN COUPLED RECEPTOR MTH-LIKE 1-RELATED"/>
    <property type="match status" value="1"/>
</dbReference>
<protein>
    <recommendedName>
        <fullName evidence="12">Methuselah N-terminal domain-containing protein</fullName>
    </recommendedName>
</protein>
<evidence type="ECO:0000256" key="9">
    <source>
        <dbReference type="SAM" id="SignalP"/>
    </source>
</evidence>
<evidence type="ECO:0000256" key="3">
    <source>
        <dbReference type="ARBA" id="ARBA00022692"/>
    </source>
</evidence>
<keyword evidence="3 8" id="KW-0812">Transmembrane</keyword>
<keyword evidence="4 8" id="KW-1133">Transmembrane helix</keyword>
<keyword evidence="8" id="KW-0472">Membrane</keyword>
<evidence type="ECO:0000256" key="4">
    <source>
        <dbReference type="ARBA" id="ARBA00022989"/>
    </source>
</evidence>
<comment type="caution">
    <text evidence="10">The sequence shown here is derived from an EMBL/GenBank/DDBJ whole genome shotgun (WGS) entry which is preliminary data.</text>
</comment>
<comment type="subcellular location">
    <subcellularLocation>
        <location evidence="1">Endomembrane system</location>
        <topology evidence="1">Multi-pass membrane protein</topology>
    </subcellularLocation>
</comment>
<accession>A0AAU9UCZ7</accession>
<evidence type="ECO:0000256" key="5">
    <source>
        <dbReference type="ARBA" id="ARBA00023040"/>
    </source>
</evidence>
<evidence type="ECO:0000313" key="11">
    <source>
        <dbReference type="Proteomes" id="UP001153954"/>
    </source>
</evidence>
<sequence>MWKLLSLLIIVSNSASQNITCDKNNIVNLTSGNRLPNGDIYYDGHKYKRSEYTIHNGTIISCICLKQICILKCCPRGMGYHSKKKICVEVEEPFNVGVIDEYLRVQSNNISEYFNFEFRKPRCNINENRIRLKQLYTKRIEVRSDGQLYIEVPSSIPPWILRGPDKYCVDTFIHEDYDGNRATSVDALVCFMEEKEEEHYVFSSTCMIISCLFIIATVAVYGWLPELRNLHGCVLMAYLLCLFVGFVGMATMQIMLKIDNIGLETCVGLCFLLLKCIEHKTA</sequence>
<reference evidence="10" key="1">
    <citation type="submission" date="2022-03" db="EMBL/GenBank/DDBJ databases">
        <authorList>
            <person name="Tunstrom K."/>
        </authorList>
    </citation>
    <scope>NUCLEOTIDE SEQUENCE</scope>
</reference>
<feature type="chain" id="PRO_5043919724" description="Methuselah N-terminal domain-containing protein" evidence="9">
    <location>
        <begin position="17"/>
        <end position="282"/>
    </location>
</feature>
<dbReference type="InterPro" id="IPR052808">
    <property type="entry name" value="GPCR_Mth-like"/>
</dbReference>
<dbReference type="GO" id="GO:0004930">
    <property type="term" value="F:G protein-coupled receptor activity"/>
    <property type="evidence" value="ECO:0007669"/>
    <property type="project" value="UniProtKB-KW"/>
</dbReference>
<keyword evidence="7" id="KW-0807">Transducer</keyword>
<dbReference type="AlphaFoldDB" id="A0AAU9UCZ7"/>
<dbReference type="GO" id="GO:0012505">
    <property type="term" value="C:endomembrane system"/>
    <property type="evidence" value="ECO:0007669"/>
    <property type="project" value="UniProtKB-SubCell"/>
</dbReference>
<dbReference type="PANTHER" id="PTHR46953:SF1">
    <property type="entry name" value="G-PROTEIN COUPLED RECEPTOR MTH-LIKE 1-RELATED"/>
    <property type="match status" value="1"/>
</dbReference>
<name>A0AAU9UCZ7_EUPED</name>
<feature type="transmembrane region" description="Helical" evidence="8">
    <location>
        <begin position="200"/>
        <end position="224"/>
    </location>
</feature>